<dbReference type="SUPFAM" id="SSF47413">
    <property type="entry name" value="lambda repressor-like DNA-binding domains"/>
    <property type="match status" value="1"/>
</dbReference>
<evidence type="ECO:0000256" key="1">
    <source>
        <dbReference type="ARBA" id="ARBA00023125"/>
    </source>
</evidence>
<evidence type="ECO:0000313" key="6">
    <source>
        <dbReference type="Proteomes" id="UP001154111"/>
    </source>
</evidence>
<dbReference type="PROSITE" id="PS50943">
    <property type="entry name" value="HTH_CROC1"/>
    <property type="match status" value="1"/>
</dbReference>
<dbReference type="Pfam" id="PF01381">
    <property type="entry name" value="HTH_3"/>
    <property type="match status" value="1"/>
</dbReference>
<dbReference type="RefSeq" id="WP_254006705.1">
    <property type="nucleotide sequence ID" value="NZ_OW659477.1"/>
</dbReference>
<organism evidence="4 6">
    <name type="scientific">Erysipelothrix amsterdamensis</name>
    <dbReference type="NCBI Taxonomy" id="2929157"/>
    <lineage>
        <taxon>Bacteria</taxon>
        <taxon>Bacillati</taxon>
        <taxon>Bacillota</taxon>
        <taxon>Erysipelotrichia</taxon>
        <taxon>Erysipelotrichales</taxon>
        <taxon>Erysipelotrichaceae</taxon>
        <taxon>Erysipelothrix</taxon>
    </lineage>
</organism>
<protein>
    <submittedName>
        <fullName evidence="4">Helix-turn-helix transcriptional regulator</fullName>
    </submittedName>
</protein>
<dbReference type="EMBL" id="OW659477">
    <property type="protein sequence ID" value="CAH2763091.1"/>
    <property type="molecule type" value="Genomic_DNA"/>
</dbReference>
<evidence type="ECO:0000313" key="3">
    <source>
        <dbReference type="EMBL" id="CAH2763060.1"/>
    </source>
</evidence>
<evidence type="ECO:0000259" key="2">
    <source>
        <dbReference type="PROSITE" id="PS50943"/>
    </source>
</evidence>
<dbReference type="EMBL" id="OW659496">
    <property type="protein sequence ID" value="CAH2763060.1"/>
    <property type="molecule type" value="Genomic_DNA"/>
</dbReference>
<feature type="domain" description="HTH cro/C1-type" evidence="2">
    <location>
        <begin position="6"/>
        <end position="60"/>
    </location>
</feature>
<dbReference type="SMART" id="SM00530">
    <property type="entry name" value="HTH_XRE"/>
    <property type="match status" value="1"/>
</dbReference>
<dbReference type="InterPro" id="IPR010982">
    <property type="entry name" value="Lambda_DNA-bd_dom_sf"/>
</dbReference>
<name>A0AAU9VHH2_9FIRM</name>
<keyword evidence="5" id="KW-1185">Reference proteome</keyword>
<evidence type="ECO:0000313" key="5">
    <source>
        <dbReference type="Proteomes" id="UP001154095"/>
    </source>
</evidence>
<accession>A0AAU9VHH2</accession>
<dbReference type="GO" id="GO:0003677">
    <property type="term" value="F:DNA binding"/>
    <property type="evidence" value="ECO:0007669"/>
    <property type="project" value="UniProtKB-KW"/>
</dbReference>
<dbReference type="CDD" id="cd00093">
    <property type="entry name" value="HTH_XRE"/>
    <property type="match status" value="1"/>
</dbReference>
<proteinExistence type="predicted"/>
<evidence type="ECO:0000313" key="4">
    <source>
        <dbReference type="EMBL" id="CAH2763091.1"/>
    </source>
</evidence>
<dbReference type="PANTHER" id="PTHR46558">
    <property type="entry name" value="TRACRIPTIONAL REGULATORY PROTEIN-RELATED-RELATED"/>
    <property type="match status" value="1"/>
</dbReference>
<dbReference type="Proteomes" id="UP001154095">
    <property type="component" value="Chromosome"/>
</dbReference>
<dbReference type="AlphaFoldDB" id="A0AAU9VHH2"/>
<dbReference type="PANTHER" id="PTHR46558:SF4">
    <property type="entry name" value="DNA-BIDING PHAGE PROTEIN"/>
    <property type="match status" value="1"/>
</dbReference>
<dbReference type="Proteomes" id="UP001154111">
    <property type="component" value="Chromosome"/>
</dbReference>
<keyword evidence="1" id="KW-0238">DNA-binding</keyword>
<dbReference type="InterPro" id="IPR001387">
    <property type="entry name" value="Cro/C1-type_HTH"/>
</dbReference>
<reference evidence="4" key="1">
    <citation type="submission" date="2022-04" db="EMBL/GenBank/DDBJ databases">
        <authorList>
            <person name="Forde T."/>
        </authorList>
    </citation>
    <scope>NUCLEOTIDE SEQUENCE</scope>
    <source>
        <strain evidence="4">A18Y016a</strain>
        <strain evidence="3">A18Y020d</strain>
    </source>
</reference>
<sequence length="68" mass="7816">MILNNIRDKREELGYTQQYFAEQVGVSRQTVIALEKGSYNPSLELAFKCAIVLNCTLDVLFQYEETPL</sequence>
<gene>
    <name evidence="4" type="ORF">ERYAMS2_01548</name>
    <name evidence="3" type="ORF">ERYAMS_01255</name>
</gene>
<dbReference type="Gene3D" id="1.10.260.40">
    <property type="entry name" value="lambda repressor-like DNA-binding domains"/>
    <property type="match status" value="1"/>
</dbReference>